<evidence type="ECO:0000313" key="6">
    <source>
        <dbReference type="Proteomes" id="UP000219167"/>
    </source>
</evidence>
<evidence type="ECO:0000259" key="4">
    <source>
        <dbReference type="Pfam" id="PF10145"/>
    </source>
</evidence>
<feature type="region of interest" description="Disordered" evidence="2">
    <location>
        <begin position="889"/>
        <end position="966"/>
    </location>
</feature>
<keyword evidence="3" id="KW-0472">Membrane</keyword>
<evidence type="ECO:0000313" key="5">
    <source>
        <dbReference type="EMBL" id="SOC47670.1"/>
    </source>
</evidence>
<feature type="domain" description="Phage tail tape measure protein" evidence="4">
    <location>
        <begin position="120"/>
        <end position="314"/>
    </location>
</feature>
<dbReference type="InterPro" id="IPR010090">
    <property type="entry name" value="Phage_tape_meas"/>
</dbReference>
<feature type="transmembrane region" description="Helical" evidence="3">
    <location>
        <begin position="514"/>
        <end position="537"/>
    </location>
</feature>
<sequence length="1045" mass="109124">MATLTSSLIVRVLDQASAPARAISRNLLGISRAAEQAGRGGFGDRLNAAITANNRALDQARGQMVDTIASVYALRTALGAPINAAVKFESAMADIAKVSGFDDKGLDLYGKRLRKLAVTEIPLAVNDLAALSAAAAQAGVPDADLFDFTRLTAKAAVAWEMSGAEAGEALAKIRTALGLTNDQTSAYADAVNYVSDSTAASSRDLIDFTKRVASQGEFFGFAKEQTLAFGAAMISAGAESEVAATSFRNMGRALTRGTSATKAQRGAWKRLGMDAVKVAKAMQKDAVGTTVKVIESLAKLPEHMQASVMSDLFGDEARALAPLLNNTELLRKALALTADEQKYLNSVGREFEKRAATSEYKLQRFKSQLADIGLTVGASLLPALNKLLVPMGEMALKLSDWAEAHPELIRNVIAATAAVIGFRAAVVSLKWLGLIGRGGALTMLALGFNTVGKASIGAVKAARNAIALQTALGGMAGSVTVLDRLRSSLSGVAAVASRPQKLSGLQTVTTALKAMALAVPGMATLSTALGVVGSALAAVSAPIWGAIAAGVVAVAAAGAVLYKYWDRVSSVFTGVGRAIVEQLSPAIDAVKGMFSRFKGFMREGVGDVAAYFGADIEAAKAAFDRLFDFSAVREKLSQFATWLGSFFTREVLSDDQKAQWEAYGHEAATRLIEAVKSVLSDFIGWAADFGGRIGDAISSRVTSSLDKVRRWFGASTPEVIPMQSTGDVAGDMQRALDIAKELSALRRANSATLFGLSGDEAEKLAAVEQSYRSALAALPEAAQADINAYISALAEGGDQAGAEADRIGREIVQKLNFTVMPLVDTSSIKGALADVQRLGAALREASSATVPRATPVVRATPIAGARAEGGPVEADETYLVGEKGAELFKPDRPGTIIPADETARAMGSTPSNGADRQRRASGDSAASDAVPMPSGIERSSLRETRPPSPSAGGERQTGGADRSGGDVKMTRLLADLRSFVSNPVPLQSSQPNQAPAPANITLAPTFHFAIAEGKPEEVERAVRDILRQEVRELLRGVHADAGVLG</sequence>
<keyword evidence="6" id="KW-1185">Reference proteome</keyword>
<protein>
    <submittedName>
        <fullName evidence="5">TP901 family phage tail tape measure protein</fullName>
    </submittedName>
</protein>
<dbReference type="NCBIfam" id="TIGR01760">
    <property type="entry name" value="tape_meas_TP901"/>
    <property type="match status" value="1"/>
</dbReference>
<dbReference type="OrthoDB" id="8429573at2"/>
<evidence type="ECO:0000256" key="1">
    <source>
        <dbReference type="ARBA" id="ARBA00022612"/>
    </source>
</evidence>
<feature type="transmembrane region" description="Helical" evidence="3">
    <location>
        <begin position="543"/>
        <end position="562"/>
    </location>
</feature>
<evidence type="ECO:0000256" key="2">
    <source>
        <dbReference type="SAM" id="MobiDB-lite"/>
    </source>
</evidence>
<reference evidence="5 6" key="1">
    <citation type="submission" date="2017-08" db="EMBL/GenBank/DDBJ databases">
        <authorList>
            <person name="de Groot N.N."/>
        </authorList>
    </citation>
    <scope>NUCLEOTIDE SEQUENCE [LARGE SCALE GENOMIC DNA]</scope>
    <source>
        <strain evidence="5 6">JC85</strain>
    </source>
</reference>
<keyword evidence="1" id="KW-1188">Viral release from host cell</keyword>
<evidence type="ECO:0000256" key="3">
    <source>
        <dbReference type="SAM" id="Phobius"/>
    </source>
</evidence>
<dbReference type="EMBL" id="OBQD01000032">
    <property type="protein sequence ID" value="SOC47670.1"/>
    <property type="molecule type" value="Genomic_DNA"/>
</dbReference>
<keyword evidence="3" id="KW-1133">Transmembrane helix</keyword>
<dbReference type="AlphaFoldDB" id="A0A285V0T5"/>
<dbReference type="PANTHER" id="PTHR37813:SF1">
    <property type="entry name" value="FELS-2 PROPHAGE PROTEIN"/>
    <property type="match status" value="1"/>
</dbReference>
<keyword evidence="3" id="KW-0812">Transmembrane</keyword>
<dbReference type="RefSeq" id="WP_097143071.1">
    <property type="nucleotide sequence ID" value="NZ_OBQD01000032.1"/>
</dbReference>
<accession>A0A285V0T5</accession>
<dbReference type="PANTHER" id="PTHR37813">
    <property type="entry name" value="FELS-2 PROPHAGE PROTEIN"/>
    <property type="match status" value="1"/>
</dbReference>
<proteinExistence type="predicted"/>
<organism evidence="5 6">
    <name type="scientific">Rhizobium subbaraonis</name>
    <dbReference type="NCBI Taxonomy" id="908946"/>
    <lineage>
        <taxon>Bacteria</taxon>
        <taxon>Pseudomonadati</taxon>
        <taxon>Pseudomonadota</taxon>
        <taxon>Alphaproteobacteria</taxon>
        <taxon>Hyphomicrobiales</taxon>
        <taxon>Rhizobiaceae</taxon>
        <taxon>Rhizobium/Agrobacterium group</taxon>
        <taxon>Rhizobium</taxon>
    </lineage>
</organism>
<name>A0A285V0T5_9HYPH</name>
<dbReference type="Proteomes" id="UP000219167">
    <property type="component" value="Unassembled WGS sequence"/>
</dbReference>
<gene>
    <name evidence="5" type="ORF">SAMN05892877_13219</name>
</gene>
<dbReference type="Pfam" id="PF10145">
    <property type="entry name" value="PhageMin_Tail"/>
    <property type="match status" value="1"/>
</dbReference>